<dbReference type="OrthoDB" id="1438492at2"/>
<protein>
    <submittedName>
        <fullName evidence="2">Uncharacterized protein</fullName>
    </submittedName>
</protein>
<feature type="transmembrane region" description="Helical" evidence="1">
    <location>
        <begin position="47"/>
        <end position="66"/>
    </location>
</feature>
<keyword evidence="3" id="KW-1185">Reference proteome</keyword>
<organism evidence="2 3">
    <name type="scientific">Moheibacter sediminis</name>
    <dbReference type="NCBI Taxonomy" id="1434700"/>
    <lineage>
        <taxon>Bacteria</taxon>
        <taxon>Pseudomonadati</taxon>
        <taxon>Bacteroidota</taxon>
        <taxon>Flavobacteriia</taxon>
        <taxon>Flavobacteriales</taxon>
        <taxon>Weeksellaceae</taxon>
        <taxon>Moheibacter</taxon>
    </lineage>
</organism>
<gene>
    <name evidence="2" type="ORF">SAMN06296427_10451</name>
</gene>
<dbReference type="STRING" id="1434700.SAMN06296427_10451"/>
<proteinExistence type="predicted"/>
<feature type="transmembrane region" description="Helical" evidence="1">
    <location>
        <begin position="6"/>
        <end position="26"/>
    </location>
</feature>
<evidence type="ECO:0000256" key="1">
    <source>
        <dbReference type="SAM" id="Phobius"/>
    </source>
</evidence>
<keyword evidence="1" id="KW-0812">Transmembrane</keyword>
<accession>A0A1W2AAD8</accession>
<reference evidence="2 3" key="1">
    <citation type="submission" date="2017-04" db="EMBL/GenBank/DDBJ databases">
        <authorList>
            <person name="Afonso C.L."/>
            <person name="Miller P.J."/>
            <person name="Scott M.A."/>
            <person name="Spackman E."/>
            <person name="Goraichik I."/>
            <person name="Dimitrov K.M."/>
            <person name="Suarez D.L."/>
            <person name="Swayne D.E."/>
        </authorList>
    </citation>
    <scope>NUCLEOTIDE SEQUENCE [LARGE SCALE GENOMIC DNA]</scope>
    <source>
        <strain evidence="2 3">CGMCC 1.12708</strain>
    </source>
</reference>
<keyword evidence="1" id="KW-1133">Transmembrane helix</keyword>
<keyword evidence="1" id="KW-0472">Membrane</keyword>
<evidence type="ECO:0000313" key="2">
    <source>
        <dbReference type="EMBL" id="SMC57442.1"/>
    </source>
</evidence>
<name>A0A1W2AAD8_9FLAO</name>
<dbReference type="RefSeq" id="WP_084016976.1">
    <property type="nucleotide sequence ID" value="NZ_FWXS01000004.1"/>
</dbReference>
<dbReference type="Proteomes" id="UP000192393">
    <property type="component" value="Unassembled WGS sequence"/>
</dbReference>
<feature type="transmembrane region" description="Helical" evidence="1">
    <location>
        <begin position="86"/>
        <end position="107"/>
    </location>
</feature>
<sequence>MINIVSYIIYITITFYITIFVGWKFYKLGFVYMNSLIKDTAVCESTNRLLLTGYYLVNLGYAAINLNNWNPIQNYHELIAETASRIGSIILILCILHYINMTTIYLLRKKTI</sequence>
<dbReference type="EMBL" id="FWXS01000004">
    <property type="protein sequence ID" value="SMC57442.1"/>
    <property type="molecule type" value="Genomic_DNA"/>
</dbReference>
<dbReference type="AlphaFoldDB" id="A0A1W2AAD8"/>
<evidence type="ECO:0000313" key="3">
    <source>
        <dbReference type="Proteomes" id="UP000192393"/>
    </source>
</evidence>